<gene>
    <name evidence="2" type="ORF">SAMN04488693_12016</name>
</gene>
<organism evidence="2 3">
    <name type="scientific">Arthrobacter subterraneus</name>
    <dbReference type="NCBI Taxonomy" id="335973"/>
    <lineage>
        <taxon>Bacteria</taxon>
        <taxon>Bacillati</taxon>
        <taxon>Actinomycetota</taxon>
        <taxon>Actinomycetes</taxon>
        <taxon>Micrococcales</taxon>
        <taxon>Micrococcaceae</taxon>
        <taxon>Arthrobacter</taxon>
    </lineage>
</organism>
<proteinExistence type="predicted"/>
<keyword evidence="3" id="KW-1185">Reference proteome</keyword>
<evidence type="ECO:0000256" key="1">
    <source>
        <dbReference type="SAM" id="SignalP"/>
    </source>
</evidence>
<dbReference type="AlphaFoldDB" id="A0A1G8MV55"/>
<name>A0A1G8MV55_9MICC</name>
<dbReference type="PROSITE" id="PS51257">
    <property type="entry name" value="PROKAR_LIPOPROTEIN"/>
    <property type="match status" value="1"/>
</dbReference>
<dbReference type="PANTHER" id="PTHR43649:SF14">
    <property type="entry name" value="BLR3389 PROTEIN"/>
    <property type="match status" value="1"/>
</dbReference>
<accession>A0A1G8MV55</accession>
<evidence type="ECO:0000313" key="2">
    <source>
        <dbReference type="EMBL" id="SDI71908.1"/>
    </source>
</evidence>
<dbReference type="OrthoDB" id="3495561at2"/>
<dbReference type="RefSeq" id="WP_090587899.1">
    <property type="nucleotide sequence ID" value="NZ_FNDT01000020.1"/>
</dbReference>
<reference evidence="2 3" key="1">
    <citation type="submission" date="2016-10" db="EMBL/GenBank/DDBJ databases">
        <authorList>
            <person name="de Groot N.N."/>
        </authorList>
    </citation>
    <scope>NUCLEOTIDE SEQUENCE [LARGE SCALE GENOMIC DNA]</scope>
    <source>
        <strain evidence="2 3">NP_1H</strain>
    </source>
</reference>
<dbReference type="Proteomes" id="UP000199258">
    <property type="component" value="Unassembled WGS sequence"/>
</dbReference>
<dbReference type="Pfam" id="PF01547">
    <property type="entry name" value="SBP_bac_1"/>
    <property type="match status" value="1"/>
</dbReference>
<keyword evidence="1" id="KW-0732">Signal</keyword>
<dbReference type="STRING" id="335973.SAMN04488693_12016"/>
<dbReference type="PANTHER" id="PTHR43649">
    <property type="entry name" value="ARABINOSE-BINDING PROTEIN-RELATED"/>
    <property type="match status" value="1"/>
</dbReference>
<sequence length="455" mass="49039">MRGASRTTPAAALAALLVLSGCSGSDGGGGEEASSNTLRIIYQKAGDASPLDTLMQTTKEQFEAANEGVTVELEPVEGTDEDYNTRLALSQRSPDTAPDVFYEDTFRLRSDVEAGYLLNLDERLAGWDEWVSFNEGAKEAGKADDGSTYAVPLGTDTRVIWYNERVLEDAGVEVPWQPESWNDLLEMARTVKEAQPDSRPFSMYAGTGTGEGTVMQSFYELLYGTESGGLYDEESQKWIAGSQGFIDSLAFLKTLYDEELAVTPAEALDPNVWQVVLGTMLPENQMGATVEGSYAPSFWQEGGMLEWPEYADVMGVAPFPTQDGQEPGAVSMSGGWTLAVGAGTENPDLAFEFLTTAMTQENLLQYTVDNSQIAVRTDVADAPEYLQANPFVEDVSAVLDVTNYRPATSSYAEISTAVQEATEAVITGGATPEEAAATYDEALKAIVGEENVVEE</sequence>
<evidence type="ECO:0000313" key="3">
    <source>
        <dbReference type="Proteomes" id="UP000199258"/>
    </source>
</evidence>
<dbReference type="Gene3D" id="3.40.190.10">
    <property type="entry name" value="Periplasmic binding protein-like II"/>
    <property type="match status" value="2"/>
</dbReference>
<dbReference type="SUPFAM" id="SSF53850">
    <property type="entry name" value="Periplasmic binding protein-like II"/>
    <property type="match status" value="1"/>
</dbReference>
<dbReference type="InterPro" id="IPR050490">
    <property type="entry name" value="Bact_solute-bd_prot1"/>
</dbReference>
<protein>
    <submittedName>
        <fullName evidence="2">Carbohydrate ABC transporter substrate-binding protein, CUT1 family</fullName>
    </submittedName>
</protein>
<feature type="signal peptide" evidence="1">
    <location>
        <begin position="1"/>
        <end position="25"/>
    </location>
</feature>
<feature type="chain" id="PRO_5038567194" evidence="1">
    <location>
        <begin position="26"/>
        <end position="455"/>
    </location>
</feature>
<dbReference type="InterPro" id="IPR006059">
    <property type="entry name" value="SBP"/>
</dbReference>
<dbReference type="EMBL" id="FNDT01000020">
    <property type="protein sequence ID" value="SDI71908.1"/>
    <property type="molecule type" value="Genomic_DNA"/>
</dbReference>